<protein>
    <submittedName>
        <fullName evidence="1">Uncharacterized protein</fullName>
    </submittedName>
</protein>
<dbReference type="Proteomes" id="UP001642464">
    <property type="component" value="Unassembled WGS sequence"/>
</dbReference>
<accession>A0ABP0NEK0</accession>
<evidence type="ECO:0000313" key="1">
    <source>
        <dbReference type="EMBL" id="CAK9061522.1"/>
    </source>
</evidence>
<keyword evidence="2" id="KW-1185">Reference proteome</keyword>
<sequence length="251" mass="27630">MASMLAADDTIPTAHIEVTRMSVRQLCRGSDKDGQAWWASQVARVVHKQKAELAARDVEISHCRDRSELLTLLRKARTAGPWDSGSFAQRRDHGYCWVELVDGRQAYCHFGDGATGILDIDTLEPVSAQEVPSPTRFEGGFEAARAEAFRSSKLLVVSVVSGRGKPVKEEAMQYMALAAEEVRTVLRENAVFWRGRPSDLRDTQLRQLAPVDMLPSLAIAVTLAADAMTEPHAAQSMKGMGWPSMVLDEHG</sequence>
<name>A0ABP0NEK0_9DINO</name>
<organism evidence="1 2">
    <name type="scientific">Durusdinium trenchii</name>
    <dbReference type="NCBI Taxonomy" id="1381693"/>
    <lineage>
        <taxon>Eukaryota</taxon>
        <taxon>Sar</taxon>
        <taxon>Alveolata</taxon>
        <taxon>Dinophyceae</taxon>
        <taxon>Suessiales</taxon>
        <taxon>Symbiodiniaceae</taxon>
        <taxon>Durusdinium</taxon>
    </lineage>
</organism>
<proteinExistence type="predicted"/>
<gene>
    <name evidence="1" type="ORF">SCF082_LOCUS32208</name>
</gene>
<comment type="caution">
    <text evidence="1">The sequence shown here is derived from an EMBL/GenBank/DDBJ whole genome shotgun (WGS) entry which is preliminary data.</text>
</comment>
<reference evidence="1 2" key="1">
    <citation type="submission" date="2024-02" db="EMBL/GenBank/DDBJ databases">
        <authorList>
            <person name="Chen Y."/>
            <person name="Shah S."/>
            <person name="Dougan E. K."/>
            <person name="Thang M."/>
            <person name="Chan C."/>
        </authorList>
    </citation>
    <scope>NUCLEOTIDE SEQUENCE [LARGE SCALE GENOMIC DNA]</scope>
</reference>
<dbReference type="EMBL" id="CAXAMM010027779">
    <property type="protein sequence ID" value="CAK9061522.1"/>
    <property type="molecule type" value="Genomic_DNA"/>
</dbReference>
<evidence type="ECO:0000313" key="2">
    <source>
        <dbReference type="Proteomes" id="UP001642464"/>
    </source>
</evidence>